<proteinExistence type="predicted"/>
<dbReference type="STRING" id="388950.GCA_001611675_03792"/>
<dbReference type="InterPro" id="IPR047114">
    <property type="entry name" value="YciF"/>
</dbReference>
<reference evidence="2" key="1">
    <citation type="submission" date="2016-10" db="EMBL/GenBank/DDBJ databases">
        <authorList>
            <person name="Varghese N."/>
        </authorList>
    </citation>
    <scope>NUCLEOTIDE SEQUENCE [LARGE SCALE GENOMIC DNA]</scope>
    <source>
        <strain evidence="2">DSM 18820</strain>
    </source>
</reference>
<dbReference type="Pfam" id="PF05974">
    <property type="entry name" value="DUF892"/>
    <property type="match status" value="1"/>
</dbReference>
<dbReference type="PANTHER" id="PTHR30565">
    <property type="entry name" value="PROTEIN YCIF"/>
    <property type="match status" value="1"/>
</dbReference>
<gene>
    <name evidence="1" type="ORF">SAMN04487941_0657</name>
</gene>
<accession>A0A1I7G254</accession>
<keyword evidence="2" id="KW-1185">Reference proteome</keyword>
<dbReference type="InterPro" id="IPR009078">
    <property type="entry name" value="Ferritin-like_SF"/>
</dbReference>
<evidence type="ECO:0000313" key="1">
    <source>
        <dbReference type="EMBL" id="SFU42544.1"/>
    </source>
</evidence>
<dbReference type="InterPro" id="IPR012347">
    <property type="entry name" value="Ferritin-like"/>
</dbReference>
<evidence type="ECO:0000313" key="2">
    <source>
        <dbReference type="Proteomes" id="UP000182491"/>
    </source>
</evidence>
<dbReference type="InterPro" id="IPR010287">
    <property type="entry name" value="DUF892_YciF-like"/>
</dbReference>
<dbReference type="PANTHER" id="PTHR30565:SF9">
    <property type="entry name" value="PROTEIN YCIF"/>
    <property type="match status" value="1"/>
</dbReference>
<dbReference type="Proteomes" id="UP000182491">
    <property type="component" value="Unassembled WGS sequence"/>
</dbReference>
<organism evidence="1 2">
    <name type="scientific">Pontibacter akesuensis</name>
    <dbReference type="NCBI Taxonomy" id="388950"/>
    <lineage>
        <taxon>Bacteria</taxon>
        <taxon>Pseudomonadati</taxon>
        <taxon>Bacteroidota</taxon>
        <taxon>Cytophagia</taxon>
        <taxon>Cytophagales</taxon>
        <taxon>Hymenobacteraceae</taxon>
        <taxon>Pontibacter</taxon>
    </lineage>
</organism>
<dbReference type="AlphaFoldDB" id="A0A1I7G254"/>
<protein>
    <submittedName>
        <fullName evidence="1">Ferritin-like metal-binding protein YciE</fullName>
    </submittedName>
</protein>
<dbReference type="EMBL" id="FPCA01000001">
    <property type="protein sequence ID" value="SFU42544.1"/>
    <property type="molecule type" value="Genomic_DNA"/>
</dbReference>
<sequence>MPYRLPKTVTKDYFNAKPFQAMKLNNLKDLMIHELKDIYNAEQQITKALPKMMEATSSDKLKKAFQDHLNVTEKQIERLDKVFETIGEKSSGEKCKAMEGIIKEAESMMSERADASVMDAALIACAQRVEHYEIAAYGTACTYAKQLGMDDVLKQLKMTLDEEKKTDELLTQIAEQSINIKAQK</sequence>
<name>A0A1I7G254_9BACT</name>
<dbReference type="CDD" id="cd07909">
    <property type="entry name" value="YciF"/>
    <property type="match status" value="1"/>
</dbReference>
<dbReference type="Gene3D" id="1.20.1260.10">
    <property type="match status" value="1"/>
</dbReference>
<dbReference type="SUPFAM" id="SSF47240">
    <property type="entry name" value="Ferritin-like"/>
    <property type="match status" value="1"/>
</dbReference>